<organism evidence="1">
    <name type="scientific">Podoviridae sp. ctrTt13</name>
    <dbReference type="NCBI Taxonomy" id="2825279"/>
    <lineage>
        <taxon>Viruses</taxon>
        <taxon>Duplodnaviria</taxon>
        <taxon>Heunggongvirae</taxon>
        <taxon>Uroviricota</taxon>
        <taxon>Caudoviricetes</taxon>
    </lineage>
</organism>
<protein>
    <submittedName>
        <fullName evidence="1">ZF-HD protein dimerization region protein</fullName>
    </submittedName>
</protein>
<dbReference type="EMBL" id="BK015247">
    <property type="protein sequence ID" value="DAD97733.1"/>
    <property type="molecule type" value="Genomic_DNA"/>
</dbReference>
<sequence length="32" mass="3915">MQCGCHRRFFSYSCYCFYNKSIRKRLSANDKT</sequence>
<proteinExistence type="predicted"/>
<accession>A0A8S5NSG4</accession>
<evidence type="ECO:0000313" key="1">
    <source>
        <dbReference type="EMBL" id="DAD97733.1"/>
    </source>
</evidence>
<reference evidence="1" key="1">
    <citation type="journal article" date="2021" name="Proc. Natl. Acad. Sci. U.S.A.">
        <title>A Catalog of Tens of Thousands of Viruses from Human Metagenomes Reveals Hidden Associations with Chronic Diseases.</title>
        <authorList>
            <person name="Tisza M.J."/>
            <person name="Buck C.B."/>
        </authorList>
    </citation>
    <scope>NUCLEOTIDE SEQUENCE</scope>
    <source>
        <strain evidence="1">CtrTt13</strain>
    </source>
</reference>
<name>A0A8S5NSG4_9CAUD</name>